<proteinExistence type="predicted"/>
<keyword evidence="2" id="KW-1185">Reference proteome</keyword>
<dbReference type="AlphaFoldDB" id="A0A369TAB1"/>
<sequence>MATYRTRKGAHSYGHELGVLLIDCDQPFVPGDVGNACTWPFPVLYAPMAGCTIDRLIHKNDPALIDEVLQAARQLEAQGVRGITSNCGFMIQFQEQLAREVSVPVFLSSLLQLPTILTSFARKRPVGVMTASKGGLTPEILALAHVDADDPVAVYGMDEYPAFNEPFMRDSGVVDTDAVERACVGMARRMLAEHPDMGAILLECADLPPYAYAVQQATGLPVFDFTTMVEQFVAARRRRRFEGHF</sequence>
<dbReference type="RefSeq" id="WP_114582344.1">
    <property type="nucleotide sequence ID" value="NZ_QPMH01000009.1"/>
</dbReference>
<protein>
    <submittedName>
        <fullName evidence="1">Aspartate/glutamate racemase family protein</fullName>
    </submittedName>
</protein>
<dbReference type="GO" id="GO:0047661">
    <property type="term" value="F:amino-acid racemase activity"/>
    <property type="evidence" value="ECO:0007669"/>
    <property type="project" value="InterPro"/>
</dbReference>
<dbReference type="Proteomes" id="UP000253941">
    <property type="component" value="Unassembled WGS sequence"/>
</dbReference>
<evidence type="ECO:0000313" key="2">
    <source>
        <dbReference type="Proteomes" id="UP000253941"/>
    </source>
</evidence>
<dbReference type="NCBIfam" id="NF005679">
    <property type="entry name" value="PRK07475.1"/>
    <property type="match status" value="1"/>
</dbReference>
<dbReference type="InterPro" id="IPR015942">
    <property type="entry name" value="Asp/Glu/hydantoin_racemase"/>
</dbReference>
<name>A0A369TAB1_9PROT</name>
<evidence type="ECO:0000313" key="1">
    <source>
        <dbReference type="EMBL" id="RDD61802.1"/>
    </source>
</evidence>
<gene>
    <name evidence="1" type="ORF">DRB17_11465</name>
</gene>
<organism evidence="1 2">
    <name type="scientific">Ferruginivarius sediminum</name>
    <dbReference type="NCBI Taxonomy" id="2661937"/>
    <lineage>
        <taxon>Bacteria</taxon>
        <taxon>Pseudomonadati</taxon>
        <taxon>Pseudomonadota</taxon>
        <taxon>Alphaproteobacteria</taxon>
        <taxon>Rhodospirillales</taxon>
        <taxon>Rhodospirillaceae</taxon>
        <taxon>Ferruginivarius</taxon>
    </lineage>
</organism>
<comment type="caution">
    <text evidence="1">The sequence shown here is derived from an EMBL/GenBank/DDBJ whole genome shotgun (WGS) entry which is preliminary data.</text>
</comment>
<reference evidence="1 2" key="1">
    <citation type="submission" date="2018-07" db="EMBL/GenBank/DDBJ databases">
        <title>Venubactetium sediminum gen. nov., sp. nov., isolated from a marine solar saltern.</title>
        <authorList>
            <person name="Wang S."/>
        </authorList>
    </citation>
    <scope>NUCLEOTIDE SEQUENCE [LARGE SCALE GENOMIC DNA]</scope>
    <source>
        <strain evidence="1 2">WD2A32</strain>
    </source>
</reference>
<accession>A0A369TAB1</accession>
<dbReference type="EMBL" id="QPMH01000009">
    <property type="protein sequence ID" value="RDD61802.1"/>
    <property type="molecule type" value="Genomic_DNA"/>
</dbReference>
<dbReference type="Pfam" id="PF01177">
    <property type="entry name" value="Asp_Glu_race"/>
    <property type="match status" value="1"/>
</dbReference>